<evidence type="ECO:0000313" key="1">
    <source>
        <dbReference type="EMBL" id="KAI9458822.1"/>
    </source>
</evidence>
<accession>A0ACC0U235</accession>
<protein>
    <submittedName>
        <fullName evidence="1">Uncharacterized protein</fullName>
    </submittedName>
</protein>
<gene>
    <name evidence="1" type="ORF">F5148DRAFT_315756</name>
</gene>
<dbReference type="EMBL" id="JAGFNK010000205">
    <property type="protein sequence ID" value="KAI9458822.1"/>
    <property type="molecule type" value="Genomic_DNA"/>
</dbReference>
<sequence length="274" mass="31249">MFLFHTKEHAQRKYIDLIKEASAKWPNWDPSRNLHPGDFGTVEKKTGDFIVEGNIYTHVDIAKIANQYPPIQAPDVDNFQIPSFEVRGSEIRPDDGEDSGHLLRSRWQFNSKRGAVLLMHRPRMTRVPDEFFKASLHLPVLKGKCVVYQVWNCPGFYMYLSNRSSEQVTVSLRAKSNTSAGPDVHSQPPLTLHWSAEGSAGVRQYAYKADAVYTPLFCLKSIRRPLLRRDQNSYGKAAWHETDVPWDDLDGEGVTEPEPIYDNGPDDDDDDDDD</sequence>
<keyword evidence="2" id="KW-1185">Reference proteome</keyword>
<dbReference type="Proteomes" id="UP001207468">
    <property type="component" value="Unassembled WGS sequence"/>
</dbReference>
<comment type="caution">
    <text evidence="1">The sequence shown here is derived from an EMBL/GenBank/DDBJ whole genome shotgun (WGS) entry which is preliminary data.</text>
</comment>
<organism evidence="1 2">
    <name type="scientific">Russula earlei</name>
    <dbReference type="NCBI Taxonomy" id="71964"/>
    <lineage>
        <taxon>Eukaryota</taxon>
        <taxon>Fungi</taxon>
        <taxon>Dikarya</taxon>
        <taxon>Basidiomycota</taxon>
        <taxon>Agaricomycotina</taxon>
        <taxon>Agaricomycetes</taxon>
        <taxon>Russulales</taxon>
        <taxon>Russulaceae</taxon>
        <taxon>Russula</taxon>
    </lineage>
</organism>
<proteinExistence type="predicted"/>
<name>A0ACC0U235_9AGAM</name>
<evidence type="ECO:0000313" key="2">
    <source>
        <dbReference type="Proteomes" id="UP001207468"/>
    </source>
</evidence>
<reference evidence="1" key="1">
    <citation type="submission" date="2021-03" db="EMBL/GenBank/DDBJ databases">
        <title>Evolutionary priming and transition to the ectomycorrhizal habit in an iconic lineage of mushroom-forming fungi: is preadaptation a requirement?</title>
        <authorList>
            <consortium name="DOE Joint Genome Institute"/>
            <person name="Looney B.P."/>
            <person name="Miyauchi S."/>
            <person name="Morin E."/>
            <person name="Drula E."/>
            <person name="Courty P.E."/>
            <person name="Chicoki N."/>
            <person name="Fauchery L."/>
            <person name="Kohler A."/>
            <person name="Kuo A."/>
            <person name="LaButti K."/>
            <person name="Pangilinan J."/>
            <person name="Lipzen A."/>
            <person name="Riley R."/>
            <person name="Andreopoulos W."/>
            <person name="He G."/>
            <person name="Johnson J."/>
            <person name="Barry K.W."/>
            <person name="Grigoriev I.V."/>
            <person name="Nagy L."/>
            <person name="Hibbett D."/>
            <person name="Henrissat B."/>
            <person name="Matheny P.B."/>
            <person name="Labbe J."/>
            <person name="Martin A.F."/>
        </authorList>
    </citation>
    <scope>NUCLEOTIDE SEQUENCE</scope>
    <source>
        <strain evidence="1">BPL698</strain>
    </source>
</reference>